<comment type="caution">
    <text evidence="3">The sequence shown here is derived from an EMBL/GenBank/DDBJ whole genome shotgun (WGS) entry which is preliminary data.</text>
</comment>
<accession>A0AAE3HB69</accession>
<dbReference type="AlphaFoldDB" id="A0AAE3HB69"/>
<feature type="domain" description="AAA" evidence="1">
    <location>
        <begin position="40"/>
        <end position="174"/>
    </location>
</feature>
<evidence type="ECO:0000313" key="3">
    <source>
        <dbReference type="EMBL" id="MCQ6963482.1"/>
    </source>
</evidence>
<protein>
    <recommendedName>
        <fullName evidence="5">ATPase</fullName>
    </recommendedName>
</protein>
<gene>
    <name evidence="3" type="ORF">PV02_10250</name>
</gene>
<dbReference type="Proteomes" id="UP001206983">
    <property type="component" value="Unassembled WGS sequence"/>
</dbReference>
<evidence type="ECO:0000259" key="2">
    <source>
        <dbReference type="Pfam" id="PF13635"/>
    </source>
</evidence>
<dbReference type="EMBL" id="JTEO01000006">
    <property type="protein sequence ID" value="MCQ6963482.1"/>
    <property type="molecule type" value="Genomic_DNA"/>
</dbReference>
<dbReference type="PANTHER" id="PTHR33295">
    <property type="entry name" value="ATPASE"/>
    <property type="match status" value="1"/>
</dbReference>
<feature type="domain" description="DUF4143" evidence="2">
    <location>
        <begin position="233"/>
        <end position="378"/>
    </location>
</feature>
<evidence type="ECO:0000313" key="4">
    <source>
        <dbReference type="Proteomes" id="UP001206983"/>
    </source>
</evidence>
<reference evidence="3 4" key="1">
    <citation type="journal article" date="2011" name="Appl. Environ. Microbiol.">
        <title>Methanogenic archaea isolated from Taiwan's Chelungpu fault.</title>
        <authorList>
            <person name="Wu S.Y."/>
            <person name="Lai M.C."/>
        </authorList>
    </citation>
    <scope>NUCLEOTIDE SEQUENCE [LARGE SCALE GENOMIC DNA]</scope>
    <source>
        <strain evidence="3 4">St545Mb</strain>
    </source>
</reference>
<evidence type="ECO:0000259" key="1">
    <source>
        <dbReference type="Pfam" id="PF13173"/>
    </source>
</evidence>
<dbReference type="InterPro" id="IPR041682">
    <property type="entry name" value="AAA_14"/>
</dbReference>
<dbReference type="PANTHER" id="PTHR33295:SF19">
    <property type="entry name" value="ARCHAEAL ATPASE"/>
    <property type="match status" value="1"/>
</dbReference>
<dbReference type="InterPro" id="IPR027417">
    <property type="entry name" value="P-loop_NTPase"/>
</dbReference>
<dbReference type="Pfam" id="PF13173">
    <property type="entry name" value="AAA_14"/>
    <property type="match status" value="1"/>
</dbReference>
<dbReference type="RefSeq" id="WP_256623351.1">
    <property type="nucleotide sequence ID" value="NZ_JTEO01000006.1"/>
</dbReference>
<keyword evidence="4" id="KW-1185">Reference proteome</keyword>
<sequence length="434" mass="51291">MDKKEILELLIDWNFWTREQFTGTRREELLEEIERKSGTREIMVITGARRTGKSTIILQYLKDKIDAGIAKENILIVNFEDPRFRGLDLELLNRIYEIYLTEVETTSGEQYVVLDEVQVIDGWEKFARYLQENRRINVLVTGSSSKLLSSEYATVLAGRHLYTEVFPLDFREYLKFRELNIKTSLDMMAERHTIKKELTEYIGTGGFPKVVLEKEERNKKELLYTYYRDILIKDVTVRYNIKDIQKLEELAKYYMTNISSPNSYNRIKNILGTSLDTVERYSSYLESTYMLFFIKKFSYSLKEQVLNPRKVYSLDTGLRNTVSFAFSEDHGRLVENIVFMHLRREYQGIYYWKNDVQKEVDFIISEKNKVTHAIQVCWDMSSEGTRKREVESLVAAMETFCLKEGLILTDDTEDEIEVGDKKIIVRPVWKWLLS</sequence>
<dbReference type="Gene3D" id="3.40.50.300">
    <property type="entry name" value="P-loop containing nucleotide triphosphate hydrolases"/>
    <property type="match status" value="1"/>
</dbReference>
<evidence type="ECO:0008006" key="5">
    <source>
        <dbReference type="Google" id="ProtNLM"/>
    </source>
</evidence>
<proteinExistence type="predicted"/>
<dbReference type="InterPro" id="IPR025420">
    <property type="entry name" value="DUF4143"/>
</dbReference>
<name>A0AAE3HB69_9EURY</name>
<dbReference type="Pfam" id="PF13635">
    <property type="entry name" value="DUF4143"/>
    <property type="match status" value="1"/>
</dbReference>
<dbReference type="SUPFAM" id="SSF52540">
    <property type="entry name" value="P-loop containing nucleoside triphosphate hydrolases"/>
    <property type="match status" value="1"/>
</dbReference>
<organism evidence="3 4">
    <name type="scientific">Methanolobus chelungpuianus</name>
    <dbReference type="NCBI Taxonomy" id="502115"/>
    <lineage>
        <taxon>Archaea</taxon>
        <taxon>Methanobacteriati</taxon>
        <taxon>Methanobacteriota</taxon>
        <taxon>Stenosarchaea group</taxon>
        <taxon>Methanomicrobia</taxon>
        <taxon>Methanosarcinales</taxon>
        <taxon>Methanosarcinaceae</taxon>
        <taxon>Methanolobus</taxon>
    </lineage>
</organism>